<evidence type="ECO:0000256" key="1">
    <source>
        <dbReference type="ARBA" id="ARBA00004141"/>
    </source>
</evidence>
<name>A0A366WXB9_9RHOB</name>
<feature type="domain" description="Yip1" evidence="6">
    <location>
        <begin position="13"/>
        <end position="180"/>
    </location>
</feature>
<reference evidence="7 8" key="1">
    <citation type="submission" date="2018-07" db="EMBL/GenBank/DDBJ databases">
        <title>Modular assembly of carbohydrate-degrading microbial communities in the ocean.</title>
        <authorList>
            <person name="Enke T.N."/>
            <person name="Datta M.S."/>
            <person name="Schwartzman J.A."/>
            <person name="Cermak N."/>
            <person name="Schmitz D.A."/>
            <person name="Barrere J."/>
            <person name="Cordero O.X."/>
        </authorList>
    </citation>
    <scope>NUCLEOTIDE SEQUENCE [LARGE SCALE GENOMIC DNA]</scope>
    <source>
        <strain evidence="7 8">C3M10</strain>
    </source>
</reference>
<feature type="transmembrane region" description="Helical" evidence="5">
    <location>
        <begin position="71"/>
        <end position="92"/>
    </location>
</feature>
<dbReference type="OrthoDB" id="7872013at2"/>
<accession>A0A366WXB9</accession>
<feature type="transmembrane region" description="Helical" evidence="5">
    <location>
        <begin position="32"/>
        <end position="51"/>
    </location>
</feature>
<organism evidence="7 8">
    <name type="scientific">Phaeobacter gallaeciensis</name>
    <dbReference type="NCBI Taxonomy" id="60890"/>
    <lineage>
        <taxon>Bacteria</taxon>
        <taxon>Pseudomonadati</taxon>
        <taxon>Pseudomonadota</taxon>
        <taxon>Alphaproteobacteria</taxon>
        <taxon>Rhodobacterales</taxon>
        <taxon>Roseobacteraceae</taxon>
        <taxon>Phaeobacter</taxon>
    </lineage>
</organism>
<dbReference type="InterPro" id="IPR006977">
    <property type="entry name" value="Yip1_dom"/>
</dbReference>
<evidence type="ECO:0000256" key="3">
    <source>
        <dbReference type="ARBA" id="ARBA00022989"/>
    </source>
</evidence>
<dbReference type="RefSeq" id="WP_113824270.1">
    <property type="nucleotide sequence ID" value="NZ_QOCE01000037.1"/>
</dbReference>
<evidence type="ECO:0000256" key="2">
    <source>
        <dbReference type="ARBA" id="ARBA00022692"/>
    </source>
</evidence>
<comment type="caution">
    <text evidence="7">The sequence shown here is derived from an EMBL/GenBank/DDBJ whole genome shotgun (WGS) entry which is preliminary data.</text>
</comment>
<feature type="transmembrane region" description="Helical" evidence="5">
    <location>
        <begin position="164"/>
        <end position="187"/>
    </location>
</feature>
<keyword evidence="3 5" id="KW-1133">Transmembrane helix</keyword>
<evidence type="ECO:0000256" key="4">
    <source>
        <dbReference type="ARBA" id="ARBA00023136"/>
    </source>
</evidence>
<dbReference type="GO" id="GO:0016020">
    <property type="term" value="C:membrane"/>
    <property type="evidence" value="ECO:0007669"/>
    <property type="project" value="UniProtKB-SubCell"/>
</dbReference>
<gene>
    <name evidence="7" type="ORF">DS909_14965</name>
</gene>
<sequence>MTLPNLGSLALLTIKQPAQAAKVILTLNVGRGVLWIALALAVVLNTLIFSLSNIVLPTGPSPIPGLLDNPVFYGGFVGGGLVLTIFSLHRVGRMLGGTGSFDDVMILMVWMQFLRVTVQALALLLVLTIPILSVFLIFGATIVGLFIFLHFIDQAHRLGSMMRAGGVLLASLFAIAATFFILLSLIGGPIMGSTPYV</sequence>
<proteinExistence type="predicted"/>
<feature type="transmembrane region" description="Helical" evidence="5">
    <location>
        <begin position="131"/>
        <end position="152"/>
    </location>
</feature>
<evidence type="ECO:0000256" key="5">
    <source>
        <dbReference type="SAM" id="Phobius"/>
    </source>
</evidence>
<feature type="transmembrane region" description="Helical" evidence="5">
    <location>
        <begin position="104"/>
        <end position="125"/>
    </location>
</feature>
<protein>
    <submittedName>
        <fullName evidence="7">YIP1 family protein</fullName>
    </submittedName>
</protein>
<keyword evidence="2 5" id="KW-0812">Transmembrane</keyword>
<keyword evidence="4 5" id="KW-0472">Membrane</keyword>
<evidence type="ECO:0000313" key="8">
    <source>
        <dbReference type="Proteomes" id="UP000252706"/>
    </source>
</evidence>
<dbReference type="AlphaFoldDB" id="A0A366WXB9"/>
<evidence type="ECO:0000313" key="7">
    <source>
        <dbReference type="EMBL" id="RBW53421.1"/>
    </source>
</evidence>
<dbReference type="Proteomes" id="UP000252706">
    <property type="component" value="Unassembled WGS sequence"/>
</dbReference>
<comment type="subcellular location">
    <subcellularLocation>
        <location evidence="1">Membrane</location>
        <topology evidence="1">Multi-pass membrane protein</topology>
    </subcellularLocation>
</comment>
<dbReference type="EMBL" id="QOCE01000037">
    <property type="protein sequence ID" value="RBW53421.1"/>
    <property type="molecule type" value="Genomic_DNA"/>
</dbReference>
<dbReference type="Pfam" id="PF04893">
    <property type="entry name" value="Yip1"/>
    <property type="match status" value="1"/>
</dbReference>
<evidence type="ECO:0000259" key="6">
    <source>
        <dbReference type="Pfam" id="PF04893"/>
    </source>
</evidence>